<organism evidence="1">
    <name type="scientific">Human herpesvirus 6B</name>
    <name type="common">HHV-6 variant B</name>
    <name type="synonym">Human B lymphotropic virus</name>
    <dbReference type="NCBI Taxonomy" id="32604"/>
    <lineage>
        <taxon>Viruses</taxon>
        <taxon>Duplodnaviria</taxon>
        <taxon>Heunggongvirae</taxon>
        <taxon>Peploviricota</taxon>
        <taxon>Herviviricetes</taxon>
        <taxon>Herpesvirales</taxon>
        <taxon>Orthoherpesviridae</taxon>
        <taxon>Betaherpesvirinae</taxon>
        <taxon>Roseolovirus</taxon>
        <taxon>Roseolovirus humanbeta6b</taxon>
    </lineage>
</organism>
<sequence>MFIWLFIFFYAAYLGMAIGFIGSSPDAELSSENSRISSSVLSGCLLCCTD</sequence>
<name>B7XBD9_HHV6H</name>
<reference evidence="1" key="1">
    <citation type="journal article" date="2009" name="Arch. Virol.">
        <title>Relationship between U83 gene variation in human herpesvirus 6 and secretion of the U83 gene product.</title>
        <authorList>
            <person name="Sjahril R."/>
            <person name="Isegawa Y."/>
            <person name="Tanaka T."/>
            <person name="Nakano K."/>
            <person name="Yoshikawa T."/>
            <person name="Asano Y."/>
            <person name="Ohshima A."/>
            <person name="Yamanishi K."/>
            <person name="Sugimoto N."/>
        </authorList>
    </citation>
    <scope>NUCLEOTIDE SEQUENCE</scope>
    <source>
        <strain evidence="1">BT449</strain>
    </source>
</reference>
<dbReference type="InterPro" id="IPR035347">
    <property type="entry name" value="Putative_chemo_U83"/>
</dbReference>
<evidence type="ECO:0000313" key="1">
    <source>
        <dbReference type="EMBL" id="BAH03605.1"/>
    </source>
</evidence>
<proteinExistence type="predicted"/>
<dbReference type="EMBL" id="AB443480">
    <property type="protein sequence ID" value="BAH03605.1"/>
    <property type="molecule type" value="Genomic_DNA"/>
</dbReference>
<organismHost>
    <name type="scientific">Homo sapiens</name>
    <name type="common">Human</name>
    <dbReference type="NCBI Taxonomy" id="9606"/>
</organismHost>
<protein>
    <submittedName>
        <fullName evidence="1">Chemokine</fullName>
    </submittedName>
</protein>
<dbReference type="Pfam" id="PF17465">
    <property type="entry name" value="U83"/>
    <property type="match status" value="1"/>
</dbReference>
<gene>
    <name evidence="1" type="primary">U83</name>
</gene>
<accession>B7XBD9</accession>